<sequence length="129" mass="14077">MNLMSTHSLGHQSGGFGFETSLSGKSKIHGSLYIYCDAEDCSATLVEITDELGDSLFGQLIAFSILPLASSHSGLLGGFAYWNEGRLMSFRRLAKLNSVIRRILFLVLFSLNCSVLRLSVYSSTKTSNT</sequence>
<name>A0A9J5YJ95_SOLCO</name>
<evidence type="ECO:0000313" key="2">
    <source>
        <dbReference type="EMBL" id="KAG5600101.1"/>
    </source>
</evidence>
<proteinExistence type="predicted"/>
<keyword evidence="1" id="KW-1133">Transmembrane helix</keyword>
<keyword evidence="3" id="KW-1185">Reference proteome</keyword>
<protein>
    <submittedName>
        <fullName evidence="2">Uncharacterized protein</fullName>
    </submittedName>
</protein>
<reference evidence="2 3" key="1">
    <citation type="submission" date="2020-09" db="EMBL/GenBank/DDBJ databases">
        <title>De no assembly of potato wild relative species, Solanum commersonii.</title>
        <authorList>
            <person name="Cho K."/>
        </authorList>
    </citation>
    <scope>NUCLEOTIDE SEQUENCE [LARGE SCALE GENOMIC DNA]</scope>
    <source>
        <strain evidence="2">LZ3.2</strain>
        <tissue evidence="2">Leaf</tissue>
    </source>
</reference>
<evidence type="ECO:0000313" key="3">
    <source>
        <dbReference type="Proteomes" id="UP000824120"/>
    </source>
</evidence>
<feature type="transmembrane region" description="Helical" evidence="1">
    <location>
        <begin position="60"/>
        <end position="82"/>
    </location>
</feature>
<dbReference type="AlphaFoldDB" id="A0A9J5YJ95"/>
<accession>A0A9J5YJ95</accession>
<feature type="transmembrane region" description="Helical" evidence="1">
    <location>
        <begin position="103"/>
        <end position="121"/>
    </location>
</feature>
<keyword evidence="1" id="KW-0472">Membrane</keyword>
<dbReference type="Proteomes" id="UP000824120">
    <property type="component" value="Chromosome 6"/>
</dbReference>
<keyword evidence="1" id="KW-0812">Transmembrane</keyword>
<gene>
    <name evidence="2" type="ORF">H5410_031471</name>
</gene>
<evidence type="ECO:0000256" key="1">
    <source>
        <dbReference type="SAM" id="Phobius"/>
    </source>
</evidence>
<organism evidence="2 3">
    <name type="scientific">Solanum commersonii</name>
    <name type="common">Commerson's wild potato</name>
    <name type="synonym">Commerson's nightshade</name>
    <dbReference type="NCBI Taxonomy" id="4109"/>
    <lineage>
        <taxon>Eukaryota</taxon>
        <taxon>Viridiplantae</taxon>
        <taxon>Streptophyta</taxon>
        <taxon>Embryophyta</taxon>
        <taxon>Tracheophyta</taxon>
        <taxon>Spermatophyta</taxon>
        <taxon>Magnoliopsida</taxon>
        <taxon>eudicotyledons</taxon>
        <taxon>Gunneridae</taxon>
        <taxon>Pentapetalae</taxon>
        <taxon>asterids</taxon>
        <taxon>lamiids</taxon>
        <taxon>Solanales</taxon>
        <taxon>Solanaceae</taxon>
        <taxon>Solanoideae</taxon>
        <taxon>Solaneae</taxon>
        <taxon>Solanum</taxon>
    </lineage>
</organism>
<comment type="caution">
    <text evidence="2">The sequence shown here is derived from an EMBL/GenBank/DDBJ whole genome shotgun (WGS) entry which is preliminary data.</text>
</comment>
<dbReference type="EMBL" id="JACXVP010000006">
    <property type="protein sequence ID" value="KAG5600101.1"/>
    <property type="molecule type" value="Genomic_DNA"/>
</dbReference>